<evidence type="ECO:0000256" key="3">
    <source>
        <dbReference type="ARBA" id="ARBA00023034"/>
    </source>
</evidence>
<keyword evidence="8" id="KW-0479">Metal-binding</keyword>
<comment type="cofactor">
    <cofactor evidence="8">
        <name>Mn(2+)</name>
        <dbReference type="ChEBI" id="CHEBI:29035"/>
    </cofactor>
</comment>
<proteinExistence type="inferred from homology"/>
<evidence type="ECO:0000256" key="8">
    <source>
        <dbReference type="PIRSR" id="PIRSR624869-3"/>
    </source>
</evidence>
<protein>
    <submittedName>
        <fullName evidence="10">(Mediterranean fruit fly) hypothetical protein</fullName>
    </submittedName>
</protein>
<keyword evidence="5" id="KW-0325">Glycoprotein</keyword>
<reference evidence="10" key="1">
    <citation type="submission" date="2020-11" db="EMBL/GenBank/DDBJ databases">
        <authorList>
            <person name="Whitehead M."/>
        </authorList>
    </citation>
    <scope>NUCLEOTIDE SEQUENCE</scope>
    <source>
        <strain evidence="10">EGII</strain>
    </source>
</reference>
<keyword evidence="7" id="KW-0547">Nucleotide-binding</keyword>
<evidence type="ECO:0000256" key="2">
    <source>
        <dbReference type="ARBA" id="ARBA00006557"/>
    </source>
</evidence>
<evidence type="ECO:0000256" key="6">
    <source>
        <dbReference type="PIRSR" id="PIRSR624869-1"/>
    </source>
</evidence>
<dbReference type="Pfam" id="PF06702">
    <property type="entry name" value="Fam20C"/>
    <property type="match status" value="1"/>
</dbReference>
<dbReference type="EMBL" id="CAJHJT010000001">
    <property type="protein sequence ID" value="CAD6993068.1"/>
    <property type="molecule type" value="Genomic_DNA"/>
</dbReference>
<dbReference type="PANTHER" id="PTHR12450">
    <property type="entry name" value="DENTIN MATRIX PROTEIN 4 PROTEIN FAM20"/>
    <property type="match status" value="1"/>
</dbReference>
<keyword evidence="3" id="KW-0333">Golgi apparatus</keyword>
<comment type="caution">
    <text evidence="10">The sequence shown here is derived from an EMBL/GenBank/DDBJ whole genome shotgun (WGS) entry which is preliminary data.</text>
</comment>
<comment type="subcellular location">
    <subcellularLocation>
        <location evidence="1">Golgi apparatus</location>
    </subcellularLocation>
</comment>
<dbReference type="AlphaFoldDB" id="A0A811U3Y9"/>
<feature type="binding site" evidence="8">
    <location>
        <position position="23"/>
    </location>
    <ligand>
        <name>Mn(2+)</name>
        <dbReference type="ChEBI" id="CHEBI:29035"/>
    </ligand>
</feature>
<evidence type="ECO:0000259" key="9">
    <source>
        <dbReference type="Pfam" id="PF06702"/>
    </source>
</evidence>
<evidence type="ECO:0000256" key="4">
    <source>
        <dbReference type="ARBA" id="ARBA00023157"/>
    </source>
</evidence>
<sequence>MKPMRFPREQQTLPNHFYFTDYERHNAEIAAFHLDRILGFRRAMPVTGRLLNITTEIYQVADDNLLRTFFVSPSSNLCFHGKCSYYCDTGHAVCGNPDMLEGSFAAFLPSYEQTGRKVWRHPWRRSYHKRRKAQWETDSNYCSIVREIPPYDEGRRLLDLMDMAIFDFLTGNMDRHHYETFNGGWYTRSDTLHAPLLPQLPNLL</sequence>
<feature type="binding site" evidence="7">
    <location>
        <begin position="105"/>
        <end position="108"/>
    </location>
    <ligand>
        <name>ATP</name>
        <dbReference type="ChEBI" id="CHEBI:30616"/>
    </ligand>
</feature>
<dbReference type="GO" id="GO:0046872">
    <property type="term" value="F:metal ion binding"/>
    <property type="evidence" value="ECO:0007669"/>
    <property type="project" value="UniProtKB-KW"/>
</dbReference>
<dbReference type="PANTHER" id="PTHR12450:SF22">
    <property type="entry name" value="EXTRACELLULAR SERINE_THREONINE PROTEIN CG31145"/>
    <property type="match status" value="1"/>
</dbReference>
<organism evidence="10 11">
    <name type="scientific">Ceratitis capitata</name>
    <name type="common">Mediterranean fruit fly</name>
    <name type="synonym">Tephritis capitata</name>
    <dbReference type="NCBI Taxonomy" id="7213"/>
    <lineage>
        <taxon>Eukaryota</taxon>
        <taxon>Metazoa</taxon>
        <taxon>Ecdysozoa</taxon>
        <taxon>Arthropoda</taxon>
        <taxon>Hexapoda</taxon>
        <taxon>Insecta</taxon>
        <taxon>Pterygota</taxon>
        <taxon>Neoptera</taxon>
        <taxon>Endopterygota</taxon>
        <taxon>Diptera</taxon>
        <taxon>Brachycera</taxon>
        <taxon>Muscomorpha</taxon>
        <taxon>Tephritoidea</taxon>
        <taxon>Tephritidae</taxon>
        <taxon>Ceratitis</taxon>
        <taxon>Ceratitis</taxon>
    </lineage>
</organism>
<feature type="binding site" evidence="7">
    <location>
        <position position="2"/>
    </location>
    <ligand>
        <name>ATP</name>
        <dbReference type="ChEBI" id="CHEBI:30616"/>
    </ligand>
</feature>
<dbReference type="Proteomes" id="UP000606786">
    <property type="component" value="Unassembled WGS sequence"/>
</dbReference>
<keyword evidence="11" id="KW-1185">Reference proteome</keyword>
<evidence type="ECO:0000256" key="1">
    <source>
        <dbReference type="ARBA" id="ARBA00004555"/>
    </source>
</evidence>
<feature type="binding site" evidence="7">
    <location>
        <position position="179"/>
    </location>
    <ligand>
        <name>ATP</name>
        <dbReference type="ChEBI" id="CHEBI:30616"/>
    </ligand>
</feature>
<feature type="active site" evidence="6">
    <location>
        <position position="174"/>
    </location>
</feature>
<keyword evidence="7" id="KW-0067">ATP-binding</keyword>
<feature type="domain" description="FAM20 C-terminal" evidence="9">
    <location>
        <begin position="69"/>
        <end position="183"/>
    </location>
</feature>
<evidence type="ECO:0000313" key="11">
    <source>
        <dbReference type="Proteomes" id="UP000606786"/>
    </source>
</evidence>
<keyword evidence="4" id="KW-1015">Disulfide bond</keyword>
<evidence type="ECO:0000313" key="10">
    <source>
        <dbReference type="EMBL" id="CAD6993068.1"/>
    </source>
</evidence>
<accession>A0A811U3Y9</accession>
<dbReference type="GO" id="GO:0005794">
    <property type="term" value="C:Golgi apparatus"/>
    <property type="evidence" value="ECO:0007669"/>
    <property type="project" value="UniProtKB-SubCell"/>
</dbReference>
<gene>
    <name evidence="10" type="ORF">CCAP1982_LOCUS1897</name>
</gene>
<feature type="binding site" evidence="7">
    <location>
        <position position="23"/>
    </location>
    <ligand>
        <name>ATP</name>
        <dbReference type="ChEBI" id="CHEBI:30616"/>
    </ligand>
</feature>
<dbReference type="GO" id="GO:0005524">
    <property type="term" value="F:ATP binding"/>
    <property type="evidence" value="ECO:0007669"/>
    <property type="project" value="UniProtKB-KW"/>
</dbReference>
<dbReference type="OrthoDB" id="8583677at2759"/>
<keyword evidence="8" id="KW-0464">Manganese</keyword>
<comment type="similarity">
    <text evidence="2">Belongs to the FAM20 family.</text>
</comment>
<dbReference type="InterPro" id="IPR024869">
    <property type="entry name" value="FAM20"/>
</dbReference>
<evidence type="ECO:0000256" key="7">
    <source>
        <dbReference type="PIRSR" id="PIRSR624869-2"/>
    </source>
</evidence>
<name>A0A811U3Y9_CERCA</name>
<evidence type="ECO:0000256" key="5">
    <source>
        <dbReference type="ARBA" id="ARBA00023180"/>
    </source>
</evidence>
<dbReference type="InterPro" id="IPR009581">
    <property type="entry name" value="FAM20_C"/>
</dbReference>
<dbReference type="GO" id="GO:0004674">
    <property type="term" value="F:protein serine/threonine kinase activity"/>
    <property type="evidence" value="ECO:0007669"/>
    <property type="project" value="TreeGrafter"/>
</dbReference>